<comment type="caution">
    <text evidence="7">The sequence shown here is derived from an EMBL/GenBank/DDBJ whole genome shotgun (WGS) entry which is preliminary data.</text>
</comment>
<reference evidence="7 8" key="1">
    <citation type="submission" date="2023-01" db="EMBL/GenBank/DDBJ databases">
        <title>Analysis of 21 Apiospora genomes using comparative genomics revels a genus with tremendous synthesis potential of carbohydrate active enzymes and secondary metabolites.</title>
        <authorList>
            <person name="Sorensen T."/>
        </authorList>
    </citation>
    <scope>NUCLEOTIDE SEQUENCE [LARGE SCALE GENOMIC DNA]</scope>
    <source>
        <strain evidence="7 8">CBS 135458</strain>
    </source>
</reference>
<keyword evidence="4" id="KW-0256">Endoplasmic reticulum</keyword>
<dbReference type="InterPro" id="IPR052374">
    <property type="entry name" value="SERAC1"/>
</dbReference>
<dbReference type="Gene3D" id="3.40.50.300">
    <property type="entry name" value="P-loop containing nucleotide triphosphate hydrolases"/>
    <property type="match status" value="1"/>
</dbReference>
<evidence type="ECO:0008006" key="9">
    <source>
        <dbReference type="Google" id="ProtNLM"/>
    </source>
</evidence>
<sequence>MMVLKKILGLCCFQETQKDNVLELDVTETAALTTVHCGEKPVVDIVAIHGLNGHAVKSFTAEKTQSFWLGDGDMLPRDLRNSRIMTFSYQASVAALFDRTSSDTFLQHATTLAQELAAYRSALIYAESRKEKKMEHVHALFVSTYAMLFFGTPHNGSSRANLASYAQRMVSSLMPSKMIDTDSQLLNALKDGSEILQEITDNFQPKMKRFHVFFFWEQLKTDLGAKYDYGDGLKGISALYELLHTQLQQMRSEIAYLQANLQDSAESLRAESTEPVRKDETPADCASPFSINVHYLVRRRSDFFVGRQEAAADLRRRFGSEICKKPKIFVIYGFPGSGKTQFCLKYLEDSWERYWGVFWIDCSSEANAESSYASISRHAGRGGGSGAGIQWLSQTSKPWLLVLDNANTPEMDLSAFLPRSGNDHILVTTRNPDIKMYNTIGTLLFRGMDPEEAIVLLLRLAYPDREVHFVSQEYREPAQTIAMELGYLALDLKQAASVIRQNLLPLEKYLKSLLMCRKSLLSRPSITCAAEANIIATWELPFADITSRTTTWYVDAVDLIHLLAFMHFASIPHVLFSRSSDNVKMLQQLGVHIPMMTELTSAQEVEVRVRQAARVLYEHSIISFASTEDSPISYPGAAKTVLYLSLHPAIHQWARDRLNQEKQRQWLDCVGAIIASSFPIDMETSGATFRRQLLPHIGACISFTESAYTTLPISFDQASNMEKFGLVYAENEFWRRARALQQKVAA</sequence>
<name>A0ABR1UKI3_9PEZI</name>
<keyword evidence="8" id="KW-1185">Reference proteome</keyword>
<keyword evidence="5" id="KW-0496">Mitochondrion</keyword>
<organism evidence="7 8">
    <name type="scientific">Apiospora phragmitis</name>
    <dbReference type="NCBI Taxonomy" id="2905665"/>
    <lineage>
        <taxon>Eukaryota</taxon>
        <taxon>Fungi</taxon>
        <taxon>Dikarya</taxon>
        <taxon>Ascomycota</taxon>
        <taxon>Pezizomycotina</taxon>
        <taxon>Sordariomycetes</taxon>
        <taxon>Xylariomycetidae</taxon>
        <taxon>Amphisphaeriales</taxon>
        <taxon>Apiosporaceae</taxon>
        <taxon>Apiospora</taxon>
    </lineage>
</organism>
<dbReference type="PANTHER" id="PTHR48182">
    <property type="entry name" value="PROTEIN SERAC1"/>
    <property type="match status" value="1"/>
</dbReference>
<dbReference type="EMBL" id="JAQQWL010000009">
    <property type="protein sequence ID" value="KAK8058354.1"/>
    <property type="molecule type" value="Genomic_DNA"/>
</dbReference>
<dbReference type="Proteomes" id="UP001480595">
    <property type="component" value="Unassembled WGS sequence"/>
</dbReference>
<evidence type="ECO:0000313" key="7">
    <source>
        <dbReference type="EMBL" id="KAK8058354.1"/>
    </source>
</evidence>
<evidence type="ECO:0000313" key="8">
    <source>
        <dbReference type="Proteomes" id="UP001480595"/>
    </source>
</evidence>
<gene>
    <name evidence="7" type="ORF">PG994_008802</name>
</gene>
<dbReference type="RefSeq" id="XP_066713800.1">
    <property type="nucleotide sequence ID" value="XM_066860211.1"/>
</dbReference>
<evidence type="ECO:0000256" key="3">
    <source>
        <dbReference type="ARBA" id="ARBA00004370"/>
    </source>
</evidence>
<evidence type="ECO:0000256" key="4">
    <source>
        <dbReference type="ARBA" id="ARBA00022824"/>
    </source>
</evidence>
<dbReference type="InterPro" id="IPR027417">
    <property type="entry name" value="P-loop_NTPase"/>
</dbReference>
<evidence type="ECO:0000256" key="6">
    <source>
        <dbReference type="ARBA" id="ARBA00023136"/>
    </source>
</evidence>
<proteinExistence type="predicted"/>
<evidence type="ECO:0000256" key="2">
    <source>
        <dbReference type="ARBA" id="ARBA00004240"/>
    </source>
</evidence>
<dbReference type="SUPFAM" id="SSF52540">
    <property type="entry name" value="P-loop containing nucleoside triphosphate hydrolases"/>
    <property type="match status" value="1"/>
</dbReference>
<evidence type="ECO:0000256" key="5">
    <source>
        <dbReference type="ARBA" id="ARBA00023128"/>
    </source>
</evidence>
<evidence type="ECO:0000256" key="1">
    <source>
        <dbReference type="ARBA" id="ARBA00004173"/>
    </source>
</evidence>
<comment type="subcellular location">
    <subcellularLocation>
        <location evidence="2">Endoplasmic reticulum</location>
    </subcellularLocation>
    <subcellularLocation>
        <location evidence="3">Membrane</location>
    </subcellularLocation>
    <subcellularLocation>
        <location evidence="1">Mitochondrion</location>
    </subcellularLocation>
</comment>
<accession>A0ABR1UKI3</accession>
<dbReference type="GeneID" id="92093274"/>
<protein>
    <recommendedName>
        <fullName evidence="9">NB-ARC domain-containing protein</fullName>
    </recommendedName>
</protein>
<keyword evidence="6" id="KW-0472">Membrane</keyword>
<dbReference type="PANTHER" id="PTHR48182:SF2">
    <property type="entry name" value="PROTEIN SERAC1"/>
    <property type="match status" value="1"/>
</dbReference>